<evidence type="ECO:0000313" key="9">
    <source>
        <dbReference type="Proteomes" id="UP001317629"/>
    </source>
</evidence>
<keyword evidence="3 4" id="KW-0597">Phosphoprotein</keyword>
<evidence type="ECO:0000259" key="6">
    <source>
        <dbReference type="PROSITE" id="PS50109"/>
    </source>
</evidence>
<dbReference type="InterPro" id="IPR036097">
    <property type="entry name" value="HisK_dim/P_sf"/>
</dbReference>
<dbReference type="InterPro" id="IPR036890">
    <property type="entry name" value="HATPase_C_sf"/>
</dbReference>
<dbReference type="InterPro" id="IPR005467">
    <property type="entry name" value="His_kinase_dom"/>
</dbReference>
<dbReference type="PROSITE" id="PS50110">
    <property type="entry name" value="RESPONSE_REGULATORY"/>
    <property type="match status" value="1"/>
</dbReference>
<dbReference type="SUPFAM" id="SSF52172">
    <property type="entry name" value="CheY-like"/>
    <property type="match status" value="1"/>
</dbReference>
<evidence type="ECO:0000259" key="7">
    <source>
        <dbReference type="PROSITE" id="PS50110"/>
    </source>
</evidence>
<dbReference type="Pfam" id="PF05227">
    <property type="entry name" value="CHASE3"/>
    <property type="match status" value="1"/>
</dbReference>
<dbReference type="SMART" id="SM00387">
    <property type="entry name" value="HATPase_c"/>
    <property type="match status" value="1"/>
</dbReference>
<dbReference type="RefSeq" id="WP_281927797.1">
    <property type="nucleotide sequence ID" value="NZ_AP027142.1"/>
</dbReference>
<keyword evidence="5" id="KW-0812">Transmembrane</keyword>
<accession>A0ABN6VIC1</accession>
<dbReference type="InterPro" id="IPR001789">
    <property type="entry name" value="Sig_transdc_resp-reg_receiver"/>
</dbReference>
<feature type="domain" description="Response regulatory" evidence="7">
    <location>
        <begin position="507"/>
        <end position="622"/>
    </location>
</feature>
<gene>
    <name evidence="8" type="ORF">SS37A_21050</name>
</gene>
<dbReference type="SUPFAM" id="SSF47384">
    <property type="entry name" value="Homodimeric domain of signal transducing histidine kinase"/>
    <property type="match status" value="1"/>
</dbReference>
<dbReference type="EMBL" id="AP027142">
    <property type="protein sequence ID" value="BDV34576.1"/>
    <property type="molecule type" value="Genomic_DNA"/>
</dbReference>
<protein>
    <recommendedName>
        <fullName evidence="2">histidine kinase</fullName>
        <ecNumber evidence="2">2.7.13.3</ecNumber>
    </recommendedName>
</protein>
<dbReference type="SUPFAM" id="SSF55874">
    <property type="entry name" value="ATPase domain of HSP90 chaperone/DNA topoisomerase II/histidine kinase"/>
    <property type="match status" value="1"/>
</dbReference>
<keyword evidence="9" id="KW-1185">Reference proteome</keyword>
<evidence type="ECO:0000256" key="3">
    <source>
        <dbReference type="ARBA" id="ARBA00022553"/>
    </source>
</evidence>
<evidence type="ECO:0000256" key="4">
    <source>
        <dbReference type="PROSITE-ProRule" id="PRU00169"/>
    </source>
</evidence>
<comment type="catalytic activity">
    <reaction evidence="1">
        <text>ATP + protein L-histidine = ADP + protein N-phospho-L-histidine.</text>
        <dbReference type="EC" id="2.7.13.3"/>
    </reaction>
</comment>
<dbReference type="Pfam" id="PF00072">
    <property type="entry name" value="Response_reg"/>
    <property type="match status" value="1"/>
</dbReference>
<feature type="transmembrane region" description="Helical" evidence="5">
    <location>
        <begin position="187"/>
        <end position="206"/>
    </location>
</feature>
<dbReference type="PANTHER" id="PTHR43065:SF49">
    <property type="entry name" value="HISTIDINE KINASE"/>
    <property type="match status" value="1"/>
</dbReference>
<evidence type="ECO:0000313" key="8">
    <source>
        <dbReference type="EMBL" id="BDV34576.1"/>
    </source>
</evidence>
<dbReference type="InterPro" id="IPR007891">
    <property type="entry name" value="CHASE3"/>
</dbReference>
<dbReference type="SMART" id="SM00388">
    <property type="entry name" value="HisKA"/>
    <property type="match status" value="1"/>
</dbReference>
<dbReference type="InterPro" id="IPR011006">
    <property type="entry name" value="CheY-like_superfamily"/>
</dbReference>
<feature type="domain" description="Histidine kinase" evidence="6">
    <location>
        <begin position="256"/>
        <end position="480"/>
    </location>
</feature>
<dbReference type="EC" id="2.7.13.3" evidence="2"/>
<keyword evidence="8" id="KW-0808">Transferase</keyword>
<dbReference type="SMART" id="SM00448">
    <property type="entry name" value="REC"/>
    <property type="match status" value="1"/>
</dbReference>
<dbReference type="Gene3D" id="3.30.565.10">
    <property type="entry name" value="Histidine kinase-like ATPase, C-terminal domain"/>
    <property type="match status" value="1"/>
</dbReference>
<dbReference type="InterPro" id="IPR003594">
    <property type="entry name" value="HATPase_dom"/>
</dbReference>
<dbReference type="CDD" id="cd19410">
    <property type="entry name" value="HK9-like_sensor"/>
    <property type="match status" value="1"/>
</dbReference>
<dbReference type="InterPro" id="IPR003661">
    <property type="entry name" value="HisK_dim/P_dom"/>
</dbReference>
<evidence type="ECO:0000256" key="2">
    <source>
        <dbReference type="ARBA" id="ARBA00012438"/>
    </source>
</evidence>
<keyword evidence="5" id="KW-1133">Transmembrane helix</keyword>
<dbReference type="PANTHER" id="PTHR43065">
    <property type="entry name" value="SENSOR HISTIDINE KINASE"/>
    <property type="match status" value="1"/>
</dbReference>
<dbReference type="Pfam" id="PF02518">
    <property type="entry name" value="HATPase_c"/>
    <property type="match status" value="1"/>
</dbReference>
<organism evidence="8 9">
    <name type="scientific">Methylocystis iwaonis</name>
    <dbReference type="NCBI Taxonomy" id="2885079"/>
    <lineage>
        <taxon>Bacteria</taxon>
        <taxon>Pseudomonadati</taxon>
        <taxon>Pseudomonadota</taxon>
        <taxon>Alphaproteobacteria</taxon>
        <taxon>Hyphomicrobiales</taxon>
        <taxon>Methylocystaceae</taxon>
        <taxon>Methylocystis</taxon>
    </lineage>
</organism>
<dbReference type="GO" id="GO:0016301">
    <property type="term" value="F:kinase activity"/>
    <property type="evidence" value="ECO:0007669"/>
    <property type="project" value="UniProtKB-KW"/>
</dbReference>
<reference evidence="8 9" key="1">
    <citation type="journal article" date="2023" name="Int. J. Syst. Evol. Microbiol.">
        <title>Methylocystis iwaonis sp. nov., a type II methane-oxidizing bacterium from surface soil of a rice paddy field in Japan, and emended description of the genus Methylocystis (ex Whittenbury et al. 1970) Bowman et al. 1993.</title>
        <authorList>
            <person name="Kaise H."/>
            <person name="Sawadogo J.B."/>
            <person name="Alam M.S."/>
            <person name="Ueno C."/>
            <person name="Dianou D."/>
            <person name="Shinjo R."/>
            <person name="Asakawa S."/>
        </authorList>
    </citation>
    <scope>NUCLEOTIDE SEQUENCE [LARGE SCALE GENOMIC DNA]</scope>
    <source>
        <strain evidence="8 9">SS37A-Re</strain>
    </source>
</reference>
<evidence type="ECO:0000256" key="5">
    <source>
        <dbReference type="SAM" id="Phobius"/>
    </source>
</evidence>
<sequence length="633" mass="69269">MAVARKFLSVETISLIVAFAILAFAGFVTARTEQQRRESGAWVRHTLMVESALYRLDGAIRRAESEERGYIITRDPAYLRPKEDISAQLEKGLAEIGALVADDEGQSDRLAQLRPLLTERLDQLQRKIDLMRAGRFDEAAEIVRTGEGKALTDRIDALVAEMIAQEDAIHRRRDEQMAQATDTLQTAIGSLIVLIAGVAVFAVLLAEKQLNALRKSSETLKHAYNELISESTKRGSLEAQLRQSQKLEALGHLAGGIAHDFNNMLGVIVSSLNILRRKLRRNEGGLDPLIDSAMDGADRAAGLVRRLLAFSRIQPLDPQPLDVNALVNGMSAILHRTLGAHIHLATVLAPNLWPTKVDANELESAILNLAVNARDAMPTGGQLTIETANTTLDELYADERPQVRPGQYVLIAISDTGVGMPPDVAAKAFDPFFTTKPIGKGTGLGLSQAHGFATQSGGHIQIYSEVDRGTCLKLYLPRYIEAREAEEAIPQPSPTEEEFPRGRPEEIVLIVEDDESARRATAQGVRELGYTVIEADNGKAAINILRARADIALMITDVVMPEMDGARLAREAVFRRHALHVMFITGYSQHAIARDGMLDPDVNLLTKPFTLAQLARKIRAVLDAHGNLPNGKP</sequence>
<dbReference type="CDD" id="cd00082">
    <property type="entry name" value="HisKA"/>
    <property type="match status" value="1"/>
</dbReference>
<keyword evidence="8" id="KW-0418">Kinase</keyword>
<dbReference type="InterPro" id="IPR004358">
    <property type="entry name" value="Sig_transdc_His_kin-like_C"/>
</dbReference>
<keyword evidence="5" id="KW-0472">Membrane</keyword>
<dbReference type="Proteomes" id="UP001317629">
    <property type="component" value="Chromosome"/>
</dbReference>
<evidence type="ECO:0000256" key="1">
    <source>
        <dbReference type="ARBA" id="ARBA00000085"/>
    </source>
</evidence>
<dbReference type="PRINTS" id="PR00344">
    <property type="entry name" value="BCTRLSENSOR"/>
</dbReference>
<dbReference type="Gene3D" id="1.10.287.130">
    <property type="match status" value="1"/>
</dbReference>
<proteinExistence type="predicted"/>
<name>A0ABN6VIC1_9HYPH</name>
<feature type="transmembrane region" description="Helical" evidence="5">
    <location>
        <begin position="12"/>
        <end position="30"/>
    </location>
</feature>
<dbReference type="Gene3D" id="3.40.50.2300">
    <property type="match status" value="1"/>
</dbReference>
<feature type="modified residue" description="4-aspartylphosphate" evidence="4">
    <location>
        <position position="557"/>
    </location>
</feature>
<dbReference type="PROSITE" id="PS50109">
    <property type="entry name" value="HIS_KIN"/>
    <property type="match status" value="1"/>
</dbReference>